<evidence type="ECO:0000313" key="2">
    <source>
        <dbReference type="EMBL" id="PKS12163.1"/>
    </source>
</evidence>
<dbReference type="GO" id="GO:0003677">
    <property type="term" value="F:DNA binding"/>
    <property type="evidence" value="ECO:0007669"/>
    <property type="project" value="InterPro"/>
</dbReference>
<organism evidence="2 3">
    <name type="scientific">Lomentospora prolificans</name>
    <dbReference type="NCBI Taxonomy" id="41688"/>
    <lineage>
        <taxon>Eukaryota</taxon>
        <taxon>Fungi</taxon>
        <taxon>Dikarya</taxon>
        <taxon>Ascomycota</taxon>
        <taxon>Pezizomycotina</taxon>
        <taxon>Sordariomycetes</taxon>
        <taxon>Hypocreomycetidae</taxon>
        <taxon>Microascales</taxon>
        <taxon>Microascaceae</taxon>
        <taxon>Lomentospora</taxon>
    </lineage>
</organism>
<dbReference type="VEuPathDB" id="FungiDB:jhhlp_001461"/>
<feature type="region of interest" description="Disordered" evidence="1">
    <location>
        <begin position="251"/>
        <end position="571"/>
    </location>
</feature>
<feature type="compositionally biased region" description="Basic and acidic residues" evidence="1">
    <location>
        <begin position="109"/>
        <end position="123"/>
    </location>
</feature>
<dbReference type="Pfam" id="PF02178">
    <property type="entry name" value="AT_hook"/>
    <property type="match status" value="2"/>
</dbReference>
<feature type="region of interest" description="Disordered" evidence="1">
    <location>
        <begin position="109"/>
        <end position="192"/>
    </location>
</feature>
<evidence type="ECO:0000256" key="1">
    <source>
        <dbReference type="SAM" id="MobiDB-lite"/>
    </source>
</evidence>
<dbReference type="EMBL" id="NLAX01000004">
    <property type="protein sequence ID" value="PKS12163.1"/>
    <property type="molecule type" value="Genomic_DNA"/>
</dbReference>
<dbReference type="InParanoid" id="A0A2N3NIA3"/>
<evidence type="ECO:0008006" key="4">
    <source>
        <dbReference type="Google" id="ProtNLM"/>
    </source>
</evidence>
<evidence type="ECO:0000313" key="3">
    <source>
        <dbReference type="Proteomes" id="UP000233524"/>
    </source>
</evidence>
<proteinExistence type="predicted"/>
<feature type="compositionally biased region" description="Acidic residues" evidence="1">
    <location>
        <begin position="331"/>
        <end position="340"/>
    </location>
</feature>
<protein>
    <recommendedName>
        <fullName evidence="4">AT hook domain-containing protein</fullName>
    </recommendedName>
</protein>
<dbReference type="AlphaFoldDB" id="A0A2N3NIA3"/>
<accession>A0A2N3NIA3</accession>
<feature type="compositionally biased region" description="Basic and acidic residues" evidence="1">
    <location>
        <begin position="26"/>
        <end position="35"/>
    </location>
</feature>
<keyword evidence="3" id="KW-1185">Reference proteome</keyword>
<dbReference type="SMART" id="SM00384">
    <property type="entry name" value="AT_hook"/>
    <property type="match status" value="2"/>
</dbReference>
<feature type="compositionally biased region" description="Acidic residues" evidence="1">
    <location>
        <begin position="176"/>
        <end position="188"/>
    </location>
</feature>
<feature type="compositionally biased region" description="Basic and acidic residues" evidence="1">
    <location>
        <begin position="341"/>
        <end position="356"/>
    </location>
</feature>
<dbReference type="STRING" id="41688.A0A2N3NIA3"/>
<sequence length="596" mass="65089">MHAGRIIADSDDEEGLSPMQSPAKPTQERSSDKPSDATASTDPVFFQSVYLAQQHAVVTDAFRGVTGGSEGYFQHPGLLDGSFKETQDTLPELVSVHNAAIDGSRLEHEYEATSEKPTIEHDPWAMPSSPDMAEPTSKKKRKSTRVQAPDVIDLVSPDKHGSARTRKDRPKRSFDDEVGSENDDEDDLAMPIGEDGLYNIDRREGNQLYVEPSRMTESQKEEYENVGLSRLSPLDEPVSLSRNNHLVRSSGSATIAYPTPTQFRSNGAASASTFPPTAEVPSSDSEHATKRRRLSGLPATANPHSSPDIIAADFPGRTDRAYQFEPREEYVEPEDSYDQDWNEKDFGVPRQHEHKPGGQKCGQRVSTKNHLSAEEREGPAALSDVVQSMAADATTRIAAEPKKRGRPKKSANTNPKQAATAAAEDQRIESTPPQKKKRGRPKKSDKTIHENEDNPEPQAPSLLEAERKKKPLHTVDDGPKQKRQGDEEAGGKTKNGEEGESDNKEDLKPGSKILAETSENVAAATTAEMKAVTADVGTRQEIPRPQGHQGAVGKDKDGSNATTNAGLNAHATKPVYRVGLSKRTRIAPLLKCIRKD</sequence>
<dbReference type="OrthoDB" id="4928260at2759"/>
<dbReference type="InterPro" id="IPR017956">
    <property type="entry name" value="AT_hook_DNA-bd_motif"/>
</dbReference>
<feature type="compositionally biased region" description="Basic and acidic residues" evidence="1">
    <location>
        <begin position="316"/>
        <end position="330"/>
    </location>
</feature>
<dbReference type="Proteomes" id="UP000233524">
    <property type="component" value="Unassembled WGS sequence"/>
</dbReference>
<comment type="caution">
    <text evidence="2">The sequence shown here is derived from an EMBL/GenBank/DDBJ whole genome shotgun (WGS) entry which is preliminary data.</text>
</comment>
<feature type="compositionally biased region" description="Basic and acidic residues" evidence="1">
    <location>
        <begin position="473"/>
        <end position="509"/>
    </location>
</feature>
<reference evidence="2 3" key="1">
    <citation type="journal article" date="2017" name="G3 (Bethesda)">
        <title>First Draft Genome Sequence of the Pathogenic Fungus Lomentospora prolificans (Formerly Scedosporium prolificans).</title>
        <authorList>
            <person name="Luo R."/>
            <person name="Zimin A."/>
            <person name="Workman R."/>
            <person name="Fan Y."/>
            <person name="Pertea G."/>
            <person name="Grossman N."/>
            <person name="Wear M.P."/>
            <person name="Jia B."/>
            <person name="Miller H."/>
            <person name="Casadevall A."/>
            <person name="Timp W."/>
            <person name="Zhang S.X."/>
            <person name="Salzberg S.L."/>
        </authorList>
    </citation>
    <scope>NUCLEOTIDE SEQUENCE [LARGE SCALE GENOMIC DNA]</scope>
    <source>
        <strain evidence="2 3">JHH-5317</strain>
    </source>
</reference>
<feature type="region of interest" description="Disordered" evidence="1">
    <location>
        <begin position="1"/>
        <end position="40"/>
    </location>
</feature>
<gene>
    <name evidence="2" type="ORF">jhhlp_001461</name>
</gene>
<feature type="compositionally biased region" description="Basic and acidic residues" evidence="1">
    <location>
        <begin position="442"/>
        <end position="452"/>
    </location>
</feature>
<name>A0A2N3NIA3_9PEZI</name>
<feature type="compositionally biased region" description="Polar residues" evidence="1">
    <location>
        <begin position="251"/>
        <end position="283"/>
    </location>
</feature>